<dbReference type="GeneID" id="14918066"/>
<dbReference type="GO" id="GO:0006420">
    <property type="term" value="P:arginyl-tRNA aminoacylation"/>
    <property type="evidence" value="ECO:0007669"/>
    <property type="project" value="InterPro"/>
</dbReference>
<dbReference type="VEuPathDB" id="AmoebaDB:ACA1_062560"/>
<comment type="catalytic activity">
    <reaction evidence="9">
        <text>tRNA(Arg) + L-arginine + ATP = L-arginyl-tRNA(Arg) + AMP + diphosphate</text>
        <dbReference type="Rhea" id="RHEA:20301"/>
        <dbReference type="Rhea" id="RHEA-COMP:9658"/>
        <dbReference type="Rhea" id="RHEA-COMP:9673"/>
        <dbReference type="ChEBI" id="CHEBI:30616"/>
        <dbReference type="ChEBI" id="CHEBI:32682"/>
        <dbReference type="ChEBI" id="CHEBI:33019"/>
        <dbReference type="ChEBI" id="CHEBI:78442"/>
        <dbReference type="ChEBI" id="CHEBI:78513"/>
        <dbReference type="ChEBI" id="CHEBI:456215"/>
        <dbReference type="EC" id="6.1.1.19"/>
    </reaction>
</comment>
<dbReference type="PANTHER" id="PTHR11956">
    <property type="entry name" value="ARGINYL-TRNA SYNTHETASE"/>
    <property type="match status" value="1"/>
</dbReference>
<evidence type="ECO:0000256" key="4">
    <source>
        <dbReference type="ARBA" id="ARBA00022741"/>
    </source>
</evidence>
<dbReference type="Gene3D" id="1.10.730.10">
    <property type="entry name" value="Isoleucyl-tRNA Synthetase, Domain 1"/>
    <property type="match status" value="1"/>
</dbReference>
<comment type="similarity">
    <text evidence="1 10">Belongs to the class-I aminoacyl-tRNA synthetase family.</text>
</comment>
<dbReference type="OrthoDB" id="68056at2759"/>
<dbReference type="InterPro" id="IPR014729">
    <property type="entry name" value="Rossmann-like_a/b/a_fold"/>
</dbReference>
<dbReference type="InterPro" id="IPR009080">
    <property type="entry name" value="tRNAsynth_Ia_anticodon-bd"/>
</dbReference>
<dbReference type="InterPro" id="IPR035684">
    <property type="entry name" value="ArgRS_core"/>
</dbReference>
<keyword evidence="4 10" id="KW-0547">Nucleotide-binding</keyword>
<feature type="domain" description="Arginyl tRNA synthetase N-terminal" evidence="12">
    <location>
        <begin position="13"/>
        <end position="96"/>
    </location>
</feature>
<keyword evidence="7 10" id="KW-0030">Aminoacyl-tRNA synthetase</keyword>
<name>L8GX27_ACACF</name>
<evidence type="ECO:0000259" key="12">
    <source>
        <dbReference type="SMART" id="SM01016"/>
    </source>
</evidence>
<dbReference type="FunFam" id="1.10.730.10:FF:000006">
    <property type="entry name" value="Arginyl-tRNA synthetase 2, mitochondrial"/>
    <property type="match status" value="1"/>
</dbReference>
<evidence type="ECO:0000313" key="14">
    <source>
        <dbReference type="Proteomes" id="UP000011083"/>
    </source>
</evidence>
<evidence type="ECO:0000256" key="5">
    <source>
        <dbReference type="ARBA" id="ARBA00022840"/>
    </source>
</evidence>
<dbReference type="SUPFAM" id="SSF55190">
    <property type="entry name" value="Arginyl-tRNA synthetase (ArgRS), N-terminal 'additional' domain"/>
    <property type="match status" value="1"/>
</dbReference>
<dbReference type="GO" id="GO:0005524">
    <property type="term" value="F:ATP binding"/>
    <property type="evidence" value="ECO:0007669"/>
    <property type="project" value="UniProtKB-KW"/>
</dbReference>
<dbReference type="Pfam" id="PF03485">
    <property type="entry name" value="Arg_tRNA_synt_N"/>
    <property type="match status" value="1"/>
</dbReference>
<keyword evidence="3 10" id="KW-0436">Ligase</keyword>
<accession>L8GX27</accession>
<evidence type="ECO:0000256" key="9">
    <source>
        <dbReference type="ARBA" id="ARBA00049339"/>
    </source>
</evidence>
<sequence>MRCTFHTTSDGSTRFKWAIAEQVASLTDMKPEQALSAVEIPKKEGVADFALCVAKLNRYTKLKGKPQDVAVEWAGKFTATPLLTSAKADGPYINYVVDKIPLAEEVLKIVYGSNDQWGNSADGNGRTIVVEYSSPNIAKPFHFGHLRSTMIGNFLRNLYKALGYNVVGINYLGDWGKQYGLLAVGFSKYGSEEELVKNPIRHLYDVYVQINKEADDNEEVGKVIHDQARSYFRKMEDGDPDALALWKRFRDLSIDEYKLLYKRLNVEFDVYSGESMFSEGMVEAVNLMQEKGLLQEDNGALVCDLTKYKLGKIVIKKSDGTTLYITRDIAAAIWRHRTYGFEKMFYVVGSQQNLHFQQLFKILDLMGFDWAKKCNHINFGMITGMSTRKGTAKFLSDILEAAQEQMLDRMKANEAKMSEITDPEKTADVVGVSAVVVQDFSAKRVKDYGFNLERATAAEGDTGPYLQYAHARLSSMERKNDVKISDAINFQLLNDKEALDLMMKLARLPEVVRRTSEENEPCTLVTYLMDLCHSISAAHRVLWVMGREQDVAEARMLLFWAARKTLENGLKILGLAPLQRM</sequence>
<dbReference type="Pfam" id="PF00750">
    <property type="entry name" value="tRNA-synt_1d"/>
    <property type="match status" value="1"/>
</dbReference>
<protein>
    <recommendedName>
        <fullName evidence="2">arginine--tRNA ligase</fullName>
        <ecNumber evidence="2">6.1.1.19</ecNumber>
    </recommendedName>
    <alternativeName>
        <fullName evidence="8">Arginyl-tRNA synthetase</fullName>
    </alternativeName>
</protein>
<reference evidence="13 14" key="1">
    <citation type="journal article" date="2013" name="Genome Biol.">
        <title>Genome of Acanthamoeba castellanii highlights extensive lateral gene transfer and early evolution of tyrosine kinase signaling.</title>
        <authorList>
            <person name="Clarke M."/>
            <person name="Lohan A.J."/>
            <person name="Liu B."/>
            <person name="Lagkouvardos I."/>
            <person name="Roy S."/>
            <person name="Zafar N."/>
            <person name="Bertelli C."/>
            <person name="Schilde C."/>
            <person name="Kianianmomeni A."/>
            <person name="Burglin T.R."/>
            <person name="Frech C."/>
            <person name="Turcotte B."/>
            <person name="Kopec K.O."/>
            <person name="Synnott J.M."/>
            <person name="Choo C."/>
            <person name="Paponov I."/>
            <person name="Finkler A."/>
            <person name="Soon Heng Tan C."/>
            <person name="Hutchins A.P."/>
            <person name="Weinmeier T."/>
            <person name="Rattei T."/>
            <person name="Chu J.S."/>
            <person name="Gimenez G."/>
            <person name="Irimia M."/>
            <person name="Rigden D.J."/>
            <person name="Fitzpatrick D.A."/>
            <person name="Lorenzo-Morales J."/>
            <person name="Bateman A."/>
            <person name="Chiu C.H."/>
            <person name="Tang P."/>
            <person name="Hegemann P."/>
            <person name="Fromm H."/>
            <person name="Raoult D."/>
            <person name="Greub G."/>
            <person name="Miranda-Saavedra D."/>
            <person name="Chen N."/>
            <person name="Nash P."/>
            <person name="Ginger M.L."/>
            <person name="Horn M."/>
            <person name="Schaap P."/>
            <person name="Caler L."/>
            <person name="Loftus B."/>
        </authorList>
    </citation>
    <scope>NUCLEOTIDE SEQUENCE [LARGE SCALE GENOMIC DNA]</scope>
    <source>
        <strain evidence="13 14">Neff</strain>
    </source>
</reference>
<dbReference type="InterPro" id="IPR001278">
    <property type="entry name" value="Arg-tRNA-ligase"/>
</dbReference>
<dbReference type="Gene3D" id="3.40.50.620">
    <property type="entry name" value="HUPs"/>
    <property type="match status" value="1"/>
</dbReference>
<keyword evidence="6 10" id="KW-0648">Protein biosynthesis</keyword>
<evidence type="ECO:0000256" key="2">
    <source>
        <dbReference type="ARBA" id="ARBA00012837"/>
    </source>
</evidence>
<dbReference type="HAMAP" id="MF_00123">
    <property type="entry name" value="Arg_tRNA_synth"/>
    <property type="match status" value="1"/>
</dbReference>
<dbReference type="PANTHER" id="PTHR11956:SF11">
    <property type="entry name" value="ARGININE--TRNA LIGASE, MITOCHONDRIAL-RELATED"/>
    <property type="match status" value="1"/>
</dbReference>
<dbReference type="Pfam" id="PF05746">
    <property type="entry name" value="DALR_1"/>
    <property type="match status" value="1"/>
</dbReference>
<dbReference type="Proteomes" id="UP000011083">
    <property type="component" value="Unassembled WGS sequence"/>
</dbReference>
<dbReference type="FunFam" id="3.40.50.620:FF:000058">
    <property type="entry name" value="Mitochondrial arginyl-tRNA synthetase"/>
    <property type="match status" value="1"/>
</dbReference>
<dbReference type="GO" id="GO:0004814">
    <property type="term" value="F:arginine-tRNA ligase activity"/>
    <property type="evidence" value="ECO:0007669"/>
    <property type="project" value="UniProtKB-EC"/>
</dbReference>
<dbReference type="GO" id="GO:0032543">
    <property type="term" value="P:mitochondrial translation"/>
    <property type="evidence" value="ECO:0007669"/>
    <property type="project" value="TreeGrafter"/>
</dbReference>
<dbReference type="SMART" id="SM01016">
    <property type="entry name" value="Arg_tRNA_synt_N"/>
    <property type="match status" value="1"/>
</dbReference>
<dbReference type="OMA" id="YEFKWER"/>
<evidence type="ECO:0000313" key="13">
    <source>
        <dbReference type="EMBL" id="ELR17512.1"/>
    </source>
</evidence>
<organism evidence="13 14">
    <name type="scientific">Acanthamoeba castellanii (strain ATCC 30010 / Neff)</name>
    <dbReference type="NCBI Taxonomy" id="1257118"/>
    <lineage>
        <taxon>Eukaryota</taxon>
        <taxon>Amoebozoa</taxon>
        <taxon>Discosea</taxon>
        <taxon>Longamoebia</taxon>
        <taxon>Centramoebida</taxon>
        <taxon>Acanthamoebidae</taxon>
        <taxon>Acanthamoeba</taxon>
    </lineage>
</organism>
<proteinExistence type="inferred from homology"/>
<dbReference type="SUPFAM" id="SSF52374">
    <property type="entry name" value="Nucleotidylyl transferase"/>
    <property type="match status" value="1"/>
</dbReference>
<dbReference type="EC" id="6.1.1.19" evidence="2"/>
<dbReference type="NCBIfam" id="TIGR00456">
    <property type="entry name" value="argS"/>
    <property type="match status" value="1"/>
</dbReference>
<dbReference type="KEGG" id="acan:ACA1_062560"/>
<dbReference type="EMBL" id="KB007974">
    <property type="protein sequence ID" value="ELR17512.1"/>
    <property type="molecule type" value="Genomic_DNA"/>
</dbReference>
<dbReference type="InterPro" id="IPR008909">
    <property type="entry name" value="DALR_anticod-bd"/>
</dbReference>
<evidence type="ECO:0000256" key="1">
    <source>
        <dbReference type="ARBA" id="ARBA00005594"/>
    </source>
</evidence>
<dbReference type="SUPFAM" id="SSF47323">
    <property type="entry name" value="Anticodon-binding domain of a subclass of class I aminoacyl-tRNA synthetases"/>
    <property type="match status" value="1"/>
</dbReference>
<dbReference type="InterPro" id="IPR036695">
    <property type="entry name" value="Arg-tRNA-synth_N_sf"/>
</dbReference>
<dbReference type="CDD" id="cd07956">
    <property type="entry name" value="Anticodon_Ia_Arg"/>
    <property type="match status" value="1"/>
</dbReference>
<dbReference type="Gene3D" id="3.30.1360.70">
    <property type="entry name" value="Arginyl tRNA synthetase N-terminal domain"/>
    <property type="match status" value="1"/>
</dbReference>
<evidence type="ECO:0000256" key="7">
    <source>
        <dbReference type="ARBA" id="ARBA00023146"/>
    </source>
</evidence>
<evidence type="ECO:0000256" key="10">
    <source>
        <dbReference type="RuleBase" id="RU363038"/>
    </source>
</evidence>
<feature type="domain" description="DALR anticodon binding" evidence="11">
    <location>
        <begin position="466"/>
        <end position="581"/>
    </location>
</feature>
<dbReference type="STRING" id="1257118.L8GX27"/>
<evidence type="ECO:0000256" key="6">
    <source>
        <dbReference type="ARBA" id="ARBA00022917"/>
    </source>
</evidence>
<gene>
    <name evidence="13" type="ORF">ACA1_062560</name>
</gene>
<keyword evidence="5 10" id="KW-0067">ATP-binding</keyword>
<evidence type="ECO:0000259" key="11">
    <source>
        <dbReference type="SMART" id="SM00836"/>
    </source>
</evidence>
<dbReference type="CDD" id="cd00671">
    <property type="entry name" value="ArgRS_core"/>
    <property type="match status" value="1"/>
</dbReference>
<dbReference type="GO" id="GO:0005739">
    <property type="term" value="C:mitochondrion"/>
    <property type="evidence" value="ECO:0007669"/>
    <property type="project" value="TreeGrafter"/>
</dbReference>
<dbReference type="AlphaFoldDB" id="L8GX27"/>
<dbReference type="InterPro" id="IPR005148">
    <property type="entry name" value="Arg-tRNA-synth_N"/>
</dbReference>
<keyword evidence="14" id="KW-1185">Reference proteome</keyword>
<dbReference type="SMART" id="SM00836">
    <property type="entry name" value="DALR_1"/>
    <property type="match status" value="1"/>
</dbReference>
<evidence type="ECO:0000256" key="3">
    <source>
        <dbReference type="ARBA" id="ARBA00022598"/>
    </source>
</evidence>
<evidence type="ECO:0000256" key="8">
    <source>
        <dbReference type="ARBA" id="ARBA00033033"/>
    </source>
</evidence>
<dbReference type="PRINTS" id="PR01038">
    <property type="entry name" value="TRNASYNTHARG"/>
</dbReference>
<dbReference type="RefSeq" id="XP_004339525.1">
    <property type="nucleotide sequence ID" value="XM_004339477.1"/>
</dbReference>